<dbReference type="AlphaFoldDB" id="A0A8T2ULL3"/>
<organism evidence="1 2">
    <name type="scientific">Ceratopteris richardii</name>
    <name type="common">Triangle waterfern</name>
    <dbReference type="NCBI Taxonomy" id="49495"/>
    <lineage>
        <taxon>Eukaryota</taxon>
        <taxon>Viridiplantae</taxon>
        <taxon>Streptophyta</taxon>
        <taxon>Embryophyta</taxon>
        <taxon>Tracheophyta</taxon>
        <taxon>Polypodiopsida</taxon>
        <taxon>Polypodiidae</taxon>
        <taxon>Polypodiales</taxon>
        <taxon>Pteridineae</taxon>
        <taxon>Pteridaceae</taxon>
        <taxon>Parkerioideae</taxon>
        <taxon>Ceratopteris</taxon>
    </lineage>
</organism>
<proteinExistence type="predicted"/>
<comment type="caution">
    <text evidence="1">The sequence shown here is derived from an EMBL/GenBank/DDBJ whole genome shotgun (WGS) entry which is preliminary data.</text>
</comment>
<sequence>MSRNRLVDNQIFVKEIIKNKLCQRRCYSEHTVARAIVGEVFVCSKKASYEKGFNSSQLEVQGHFCFRRRLSTARRSEPWEEQFGTRLVTPSKIFLHREVK</sequence>
<name>A0A8T2ULL3_CERRI</name>
<evidence type="ECO:0000313" key="1">
    <source>
        <dbReference type="EMBL" id="KAH7434395.1"/>
    </source>
</evidence>
<gene>
    <name evidence="1" type="ORF">KP509_06G015900</name>
</gene>
<accession>A0A8T2ULL3</accession>
<evidence type="ECO:0000313" key="2">
    <source>
        <dbReference type="Proteomes" id="UP000825935"/>
    </source>
</evidence>
<dbReference type="EMBL" id="CM035411">
    <property type="protein sequence ID" value="KAH7434395.1"/>
    <property type="molecule type" value="Genomic_DNA"/>
</dbReference>
<reference evidence="1" key="1">
    <citation type="submission" date="2021-08" db="EMBL/GenBank/DDBJ databases">
        <title>WGS assembly of Ceratopteris richardii.</title>
        <authorList>
            <person name="Marchant D.B."/>
            <person name="Chen G."/>
            <person name="Jenkins J."/>
            <person name="Shu S."/>
            <person name="Leebens-Mack J."/>
            <person name="Grimwood J."/>
            <person name="Schmutz J."/>
            <person name="Soltis P."/>
            <person name="Soltis D."/>
            <person name="Chen Z.-H."/>
        </authorList>
    </citation>
    <scope>NUCLEOTIDE SEQUENCE</scope>
    <source>
        <strain evidence="1">Whitten #5841</strain>
        <tissue evidence="1">Leaf</tissue>
    </source>
</reference>
<protein>
    <submittedName>
        <fullName evidence="1">Uncharacterized protein</fullName>
    </submittedName>
</protein>
<keyword evidence="2" id="KW-1185">Reference proteome</keyword>
<dbReference type="Proteomes" id="UP000825935">
    <property type="component" value="Chromosome 6"/>
</dbReference>